<protein>
    <submittedName>
        <fullName evidence="2">Uncharacterized protein</fullName>
    </submittedName>
</protein>
<gene>
    <name evidence="2" type="ORF">F511_40829</name>
</gene>
<keyword evidence="3" id="KW-1185">Reference proteome</keyword>
<organism evidence="2 3">
    <name type="scientific">Dorcoceras hygrometricum</name>
    <dbReference type="NCBI Taxonomy" id="472368"/>
    <lineage>
        <taxon>Eukaryota</taxon>
        <taxon>Viridiplantae</taxon>
        <taxon>Streptophyta</taxon>
        <taxon>Embryophyta</taxon>
        <taxon>Tracheophyta</taxon>
        <taxon>Spermatophyta</taxon>
        <taxon>Magnoliopsida</taxon>
        <taxon>eudicotyledons</taxon>
        <taxon>Gunneridae</taxon>
        <taxon>Pentapetalae</taxon>
        <taxon>asterids</taxon>
        <taxon>lamiids</taxon>
        <taxon>Lamiales</taxon>
        <taxon>Gesneriaceae</taxon>
        <taxon>Didymocarpoideae</taxon>
        <taxon>Trichosporeae</taxon>
        <taxon>Loxocarpinae</taxon>
        <taxon>Dorcoceras</taxon>
    </lineage>
</organism>
<accession>A0A2Z7B1Q4</accession>
<proteinExistence type="predicted"/>
<feature type="compositionally biased region" description="Basic residues" evidence="1">
    <location>
        <begin position="76"/>
        <end position="92"/>
    </location>
</feature>
<evidence type="ECO:0000313" key="3">
    <source>
        <dbReference type="Proteomes" id="UP000250235"/>
    </source>
</evidence>
<feature type="region of interest" description="Disordered" evidence="1">
    <location>
        <begin position="193"/>
        <end position="229"/>
    </location>
</feature>
<sequence>MRSVVASHGPGSNPRGPKISKFQNRPKRARYRISARKLHGLPGTGPNKTLEKSAVTTSPERRPPATAPHENLRTAAARRRAKRDARPRAKHRMSLDQQASPVAACLQPSSPSSRDQRSTNDAAAAGQQRAILRGTAAREAADCATCARSGATSARLHHDLIGDDRRNNLREAAPTIRPPCATRAHGIARHARELARPDEIGADGFSSSNLAGTISGEEASATSGGGVRL</sequence>
<dbReference type="EMBL" id="KV010356">
    <property type="protein sequence ID" value="KZV27694.1"/>
    <property type="molecule type" value="Genomic_DNA"/>
</dbReference>
<feature type="region of interest" description="Disordered" evidence="1">
    <location>
        <begin position="165"/>
        <end position="184"/>
    </location>
</feature>
<feature type="region of interest" description="Disordered" evidence="1">
    <location>
        <begin position="1"/>
        <end position="127"/>
    </location>
</feature>
<feature type="compositionally biased region" description="Basic residues" evidence="1">
    <location>
        <begin position="24"/>
        <end position="39"/>
    </location>
</feature>
<evidence type="ECO:0000256" key="1">
    <source>
        <dbReference type="SAM" id="MobiDB-lite"/>
    </source>
</evidence>
<dbReference type="AlphaFoldDB" id="A0A2Z7B1Q4"/>
<reference evidence="2 3" key="1">
    <citation type="journal article" date="2015" name="Proc. Natl. Acad. Sci. U.S.A.">
        <title>The resurrection genome of Boea hygrometrica: A blueprint for survival of dehydration.</title>
        <authorList>
            <person name="Xiao L."/>
            <person name="Yang G."/>
            <person name="Zhang L."/>
            <person name="Yang X."/>
            <person name="Zhao S."/>
            <person name="Ji Z."/>
            <person name="Zhou Q."/>
            <person name="Hu M."/>
            <person name="Wang Y."/>
            <person name="Chen M."/>
            <person name="Xu Y."/>
            <person name="Jin H."/>
            <person name="Xiao X."/>
            <person name="Hu G."/>
            <person name="Bao F."/>
            <person name="Hu Y."/>
            <person name="Wan P."/>
            <person name="Li L."/>
            <person name="Deng X."/>
            <person name="Kuang T."/>
            <person name="Xiang C."/>
            <person name="Zhu J.K."/>
            <person name="Oliver M.J."/>
            <person name="He Y."/>
        </authorList>
    </citation>
    <scope>NUCLEOTIDE SEQUENCE [LARGE SCALE GENOMIC DNA]</scope>
    <source>
        <strain evidence="3">cv. XS01</strain>
    </source>
</reference>
<dbReference type="Proteomes" id="UP000250235">
    <property type="component" value="Unassembled WGS sequence"/>
</dbReference>
<name>A0A2Z7B1Q4_9LAMI</name>
<evidence type="ECO:0000313" key="2">
    <source>
        <dbReference type="EMBL" id="KZV27694.1"/>
    </source>
</evidence>